<dbReference type="EMBL" id="LPHD01000013">
    <property type="protein sequence ID" value="KWA86208.1"/>
    <property type="molecule type" value="Genomic_DNA"/>
</dbReference>
<dbReference type="PANTHER" id="PTHR13707:SF57">
    <property type="entry name" value="SUCCINYL-COA:3-KETOACID COENZYME A TRANSFERASE SUBUNIT B-RELATED"/>
    <property type="match status" value="1"/>
</dbReference>
<dbReference type="GO" id="GO:0008410">
    <property type="term" value="F:CoA-transferase activity"/>
    <property type="evidence" value="ECO:0007669"/>
    <property type="project" value="InterPro"/>
</dbReference>
<dbReference type="NCBIfam" id="TIGR02428">
    <property type="entry name" value="pcaJ_scoB_fam"/>
    <property type="match status" value="1"/>
</dbReference>
<comment type="caution">
    <text evidence="3">The sequence shown here is derived from an EMBL/GenBank/DDBJ whole genome shotgun (WGS) entry which is preliminary data.</text>
</comment>
<organism evidence="3 4">
    <name type="scientific">Burkholderia ubonensis</name>
    <dbReference type="NCBI Taxonomy" id="101571"/>
    <lineage>
        <taxon>Bacteria</taxon>
        <taxon>Pseudomonadati</taxon>
        <taxon>Pseudomonadota</taxon>
        <taxon>Betaproteobacteria</taxon>
        <taxon>Burkholderiales</taxon>
        <taxon>Burkholderiaceae</taxon>
        <taxon>Burkholderia</taxon>
        <taxon>Burkholderia cepacia complex</taxon>
    </lineage>
</organism>
<dbReference type="InterPro" id="IPR004165">
    <property type="entry name" value="CoA_trans_fam_I"/>
</dbReference>
<dbReference type="RefSeq" id="WP_059991348.1">
    <property type="nucleotide sequence ID" value="NZ_LPBE01000068.1"/>
</dbReference>
<comment type="similarity">
    <text evidence="1">Belongs to the 3-oxoacid CoA-transferase subunit B family.</text>
</comment>
<dbReference type="PANTHER" id="PTHR13707">
    <property type="entry name" value="KETOACID-COENZYME A TRANSFERASE"/>
    <property type="match status" value="1"/>
</dbReference>
<dbReference type="SMART" id="SM00882">
    <property type="entry name" value="CoA_trans"/>
    <property type="match status" value="1"/>
</dbReference>
<dbReference type="Pfam" id="PF01144">
    <property type="entry name" value="CoA_trans"/>
    <property type="match status" value="1"/>
</dbReference>
<evidence type="ECO:0000313" key="3">
    <source>
        <dbReference type="EMBL" id="KWA86208.1"/>
    </source>
</evidence>
<evidence type="ECO:0000313" key="4">
    <source>
        <dbReference type="Proteomes" id="UP000060630"/>
    </source>
</evidence>
<dbReference type="AlphaFoldDB" id="A0A106QGZ6"/>
<dbReference type="InterPro" id="IPR012791">
    <property type="entry name" value="3-oxoacid_CoA-transf_B"/>
</dbReference>
<gene>
    <name evidence="3" type="ORF">WL29_12190</name>
</gene>
<dbReference type="SUPFAM" id="SSF100950">
    <property type="entry name" value="NagB/RpiA/CoA transferase-like"/>
    <property type="match status" value="1"/>
</dbReference>
<sequence length="235" mass="24666">MPAPALPTHPKQRIAARCAQELRAGEVVNLGLGIPTLTANYLDADAGVIFHTENGAFGFGGRPSLDALDSDVTNAGCEPITLPPGAALMDLATSLGAMRNGYIDVTILGALQVDAQGNLANWACRRDGKWWPGMGGAMDLCHGTRKVIAALQHTDKHGRPKILPRCTLPLTGSGCVKVIVTEHAVFDVTDDGLVLREILSHATLEDIRAMTGAPFTLAPMLHAQAAPATPEGLAR</sequence>
<name>A0A106QGZ6_9BURK</name>
<dbReference type="InterPro" id="IPR037171">
    <property type="entry name" value="NagB/RpiA_transferase-like"/>
</dbReference>
<reference evidence="3 4" key="1">
    <citation type="submission" date="2015-11" db="EMBL/GenBank/DDBJ databases">
        <title>Expanding the genomic diversity of Burkholderia species for the development of highly accurate diagnostics.</title>
        <authorList>
            <person name="Sahl J."/>
            <person name="Keim P."/>
            <person name="Wagner D."/>
        </authorList>
    </citation>
    <scope>NUCLEOTIDE SEQUENCE [LARGE SCALE GENOMIC DNA]</scope>
    <source>
        <strain evidence="3 4">MSMB2087WGS</strain>
    </source>
</reference>
<protein>
    <submittedName>
        <fullName evidence="3">Succinyl-CoA--3-ketoacid-CoA transferase</fullName>
    </submittedName>
</protein>
<dbReference type="Gene3D" id="3.40.1080.10">
    <property type="entry name" value="Glutaconate Coenzyme A-transferase"/>
    <property type="match status" value="1"/>
</dbReference>
<keyword evidence="2 3" id="KW-0808">Transferase</keyword>
<dbReference type="Proteomes" id="UP000060630">
    <property type="component" value="Unassembled WGS sequence"/>
</dbReference>
<proteinExistence type="inferred from homology"/>
<evidence type="ECO:0000256" key="1">
    <source>
        <dbReference type="ARBA" id="ARBA00007047"/>
    </source>
</evidence>
<evidence type="ECO:0000256" key="2">
    <source>
        <dbReference type="ARBA" id="ARBA00022679"/>
    </source>
</evidence>
<accession>A0A106QGZ6</accession>